<keyword evidence="5" id="KW-1185">Reference proteome</keyword>
<evidence type="ECO:0000313" key="5">
    <source>
        <dbReference type="Proteomes" id="UP001589814"/>
    </source>
</evidence>
<proteinExistence type="predicted"/>
<reference evidence="4 5" key="1">
    <citation type="submission" date="2024-09" db="EMBL/GenBank/DDBJ databases">
        <authorList>
            <person name="Sun Q."/>
            <person name="Mori K."/>
        </authorList>
    </citation>
    <scope>NUCLEOTIDE SEQUENCE [LARGE SCALE GENOMIC DNA]</scope>
    <source>
        <strain evidence="4 5">CCM 7415</strain>
    </source>
</reference>
<dbReference type="EMBL" id="JBHLVX010000003">
    <property type="protein sequence ID" value="MFC0266560.1"/>
    <property type="molecule type" value="Genomic_DNA"/>
</dbReference>
<evidence type="ECO:0000313" key="4">
    <source>
        <dbReference type="EMBL" id="MFC0266560.1"/>
    </source>
</evidence>
<organism evidence="4 5">
    <name type="scientific">Kushneria aurantia</name>
    <dbReference type="NCBI Taxonomy" id="504092"/>
    <lineage>
        <taxon>Bacteria</taxon>
        <taxon>Pseudomonadati</taxon>
        <taxon>Pseudomonadota</taxon>
        <taxon>Gammaproteobacteria</taxon>
        <taxon>Oceanospirillales</taxon>
        <taxon>Halomonadaceae</taxon>
        <taxon>Kushneria</taxon>
    </lineage>
</organism>
<dbReference type="Proteomes" id="UP001589814">
    <property type="component" value="Unassembled WGS sequence"/>
</dbReference>
<dbReference type="InterPro" id="IPR018900">
    <property type="entry name" value="Curli_CsgE"/>
</dbReference>
<dbReference type="Pfam" id="PF10627">
    <property type="entry name" value="CsgE"/>
    <property type="match status" value="1"/>
</dbReference>
<sequence length="173" mass="18902">MFFPFQRQLVAGLALAAVTTITPLRAEESGSSVLPENERQAIDNINRLEGEDGAGLDRHLFGNSVLTGVLVDRTVSRAGKSFYRTFSQIAFGNPIIGGATLTIVERPDALRGGLLWVAEGNHVYFRTRLSPRVNEANEVARQAVDIVQKAILERRVSAAFSSNPDLGREELQP</sequence>
<comment type="caution">
    <text evidence="4">The sequence shown here is derived from an EMBL/GenBank/DDBJ whole genome shotgun (WGS) entry which is preliminary data.</text>
</comment>
<accession>A0ABV6FYZ7</accession>
<evidence type="ECO:0000256" key="3">
    <source>
        <dbReference type="ARBA" id="ARBA00022729"/>
    </source>
</evidence>
<name>A0ABV6FYZ7_9GAMM</name>
<dbReference type="RefSeq" id="WP_019952936.1">
    <property type="nucleotide sequence ID" value="NZ_JBHLVX010000003.1"/>
</dbReference>
<protein>
    <recommendedName>
        <fullName evidence="2">Curli production assembly/transport component CsgE</fullName>
    </recommendedName>
</protein>
<gene>
    <name evidence="4" type="ORF">ACFFHW_00875</name>
</gene>
<comment type="function">
    <text evidence="1">May be involved in the biogenesis of curli organelles.</text>
</comment>
<keyword evidence="3" id="KW-0732">Signal</keyword>
<evidence type="ECO:0000256" key="1">
    <source>
        <dbReference type="ARBA" id="ARBA00003989"/>
    </source>
</evidence>
<evidence type="ECO:0000256" key="2">
    <source>
        <dbReference type="ARBA" id="ARBA00014024"/>
    </source>
</evidence>